<evidence type="ECO:0000313" key="3">
    <source>
        <dbReference type="Proteomes" id="UP000516105"/>
    </source>
</evidence>
<protein>
    <submittedName>
        <fullName evidence="2">DUF885 family protein</fullName>
    </submittedName>
</protein>
<feature type="chain" id="PRO_5046877305" evidence="1">
    <location>
        <begin position="24"/>
        <end position="555"/>
    </location>
</feature>
<organism evidence="2 3">
    <name type="scientific">Sphingomonas sediminicola</name>
    <dbReference type="NCBI Taxonomy" id="386874"/>
    <lineage>
        <taxon>Bacteria</taxon>
        <taxon>Pseudomonadati</taxon>
        <taxon>Pseudomonadota</taxon>
        <taxon>Alphaproteobacteria</taxon>
        <taxon>Sphingomonadales</taxon>
        <taxon>Sphingomonadaceae</taxon>
        <taxon>Sphingomonas</taxon>
    </lineage>
</organism>
<name>A0ABX6T5K0_9SPHN</name>
<feature type="signal peptide" evidence="1">
    <location>
        <begin position="1"/>
        <end position="23"/>
    </location>
</feature>
<evidence type="ECO:0000313" key="2">
    <source>
        <dbReference type="EMBL" id="QNP44684.1"/>
    </source>
</evidence>
<keyword evidence="1" id="KW-0732">Signal</keyword>
<dbReference type="InterPro" id="IPR010281">
    <property type="entry name" value="DUF885"/>
</dbReference>
<keyword evidence="3" id="KW-1185">Reference proteome</keyword>
<proteinExistence type="predicted"/>
<evidence type="ECO:0000256" key="1">
    <source>
        <dbReference type="SAM" id="SignalP"/>
    </source>
</evidence>
<dbReference type="RefSeq" id="WP_187707642.1">
    <property type="nucleotide sequence ID" value="NZ_CP060782.1"/>
</dbReference>
<gene>
    <name evidence="2" type="ORF">H9L14_07620</name>
</gene>
<sequence length="555" mass="61804">MLRFALALAISAIAALPASPTKAADAPASTHQKLVSLFADWRTLNRAELVNGRPDYGPAAMNRKARNLADLMLQMSGIGTEGWTGSQKGDYRLLQAEMNGLDFYFRVLKPWARDPGFYQTVFPEMSDVPAHEGTYAEPVIDLFVYRWPLNAADQKSLAKQLATIPPLLTDARANLAGSNAHDLWAYGDRAFREQAEALAALEAGTLSLNDLDGRRTASLKGASPELKSAVARAREATLSFADWIKSETPKRNGPSGVGKDNYNWYLKNVLLSPYDFDQQVTLLRRELDRSLASLRLEEVRNREAPPIAEIKDPAAYKKMALAREERLYRLLVDGGFITDKPYYRSALFGQLGDYTPPDQRNFFTHVTALDPLPLSSHQFHWIELARLRHEPHPSPIRQVPPLFNIYADRSEGLATAMEEVLMQAGLYDDEPHGRELVWIMLANRAARGLASLRVQANEIGLDEAGKYHASWTPRGWSDANSRLVGFEQLLYLRQPGYGPSYIIGKTQFDRLLAKASHQAELDGKPFSAGDTFAAIWASGIVPPSIIEDEFLQPAK</sequence>
<reference evidence="2 3" key="1">
    <citation type="submission" date="2020-08" db="EMBL/GenBank/DDBJ databases">
        <title>Genome sequence of Sphingomonas sediminicola KACC 15039T.</title>
        <authorList>
            <person name="Hyun D.-W."/>
            <person name="Bae J.-W."/>
        </authorList>
    </citation>
    <scope>NUCLEOTIDE SEQUENCE [LARGE SCALE GENOMIC DNA]</scope>
    <source>
        <strain evidence="2 3">KACC 15039</strain>
    </source>
</reference>
<dbReference type="Pfam" id="PF05960">
    <property type="entry name" value="DUF885"/>
    <property type="match status" value="1"/>
</dbReference>
<dbReference type="Proteomes" id="UP000516105">
    <property type="component" value="Chromosome"/>
</dbReference>
<accession>A0ABX6T5K0</accession>
<dbReference type="EMBL" id="CP060782">
    <property type="protein sequence ID" value="QNP44684.1"/>
    <property type="molecule type" value="Genomic_DNA"/>
</dbReference>